<organism evidence="2 3">
    <name type="scientific">Lactococcus muris</name>
    <dbReference type="NCBI Taxonomy" id="2941330"/>
    <lineage>
        <taxon>Bacteria</taxon>
        <taxon>Bacillati</taxon>
        <taxon>Bacillota</taxon>
        <taxon>Bacilli</taxon>
        <taxon>Lactobacillales</taxon>
        <taxon>Streptococcaceae</taxon>
        <taxon>Lactococcus</taxon>
    </lineage>
</organism>
<protein>
    <submittedName>
        <fullName evidence="2">Zinc ribbon domain-containing protein</fullName>
    </submittedName>
</protein>
<comment type="caution">
    <text evidence="2">The sequence shown here is derived from an EMBL/GenBank/DDBJ whole genome shotgun (WGS) entry which is preliminary data.</text>
</comment>
<evidence type="ECO:0000313" key="2">
    <source>
        <dbReference type="EMBL" id="MEY8538153.1"/>
    </source>
</evidence>
<dbReference type="RefSeq" id="WP_369918348.1">
    <property type="nucleotide sequence ID" value="NZ_JBCLSQ010000015.1"/>
</dbReference>
<name>A0ABV4DB39_9LACT</name>
<reference evidence="2 3" key="1">
    <citation type="submission" date="2024-03" db="EMBL/GenBank/DDBJ databases">
        <title>Mouse gut bacterial collection (mGBC) of GemPharmatech.</title>
        <authorList>
            <person name="He Y."/>
            <person name="Dong L."/>
            <person name="Wu D."/>
            <person name="Gao X."/>
            <person name="Lin Z."/>
        </authorList>
    </citation>
    <scope>NUCLEOTIDE SEQUENCE [LARGE SCALE GENOMIC DNA]</scope>
    <source>
        <strain evidence="2 3">20-218</strain>
    </source>
</reference>
<dbReference type="Proteomes" id="UP001565242">
    <property type="component" value="Unassembled WGS sequence"/>
</dbReference>
<feature type="coiled-coil region" evidence="1">
    <location>
        <begin position="295"/>
        <end position="329"/>
    </location>
</feature>
<dbReference type="EMBL" id="JBCLSQ010000015">
    <property type="protein sequence ID" value="MEY8538153.1"/>
    <property type="molecule type" value="Genomic_DNA"/>
</dbReference>
<sequence>MIKGLKFLNKARTFTVPESIGLAEEEQARIVQSSNFEDFVVNIESLNFIFLRDERVVQFNVYIQTEKETLYGQTLKFPYPKSTNFYELLEKFNTKKRRAIDVEELEQKEDMLVLETDSELKQDTFVHSSVVEHMDENVEDDVNKEVDLLGEVKVSQAELNDVFGEAEELQADVIVEEEEQGERKECLNCGYENAIDAKFCSECGTAFDSKKDSVLLSNDNDIEKDMHADNKDSLLQAKKEDDIQKSLIVDPQAEYSPSTEDMQQLLKVKEGLKNRAQIEKDVALEFESKKAEAIKLADEKVMKEKQEQLEALNRTFSEKQEQARQTALEALSLEEAKEVNNRVAAMKSYLKKVYEAGLRSIEEGFEPKHVNE</sequence>
<evidence type="ECO:0000313" key="3">
    <source>
        <dbReference type="Proteomes" id="UP001565242"/>
    </source>
</evidence>
<accession>A0ABV4DB39</accession>
<keyword evidence="1" id="KW-0175">Coiled coil</keyword>
<gene>
    <name evidence="2" type="ORF">AALM99_06830</name>
</gene>
<proteinExistence type="predicted"/>
<keyword evidence="3" id="KW-1185">Reference proteome</keyword>
<evidence type="ECO:0000256" key="1">
    <source>
        <dbReference type="SAM" id="Coils"/>
    </source>
</evidence>